<dbReference type="InterPro" id="IPR007822">
    <property type="entry name" value="LANC-like"/>
</dbReference>
<dbReference type="OrthoDB" id="10257263at2759"/>
<dbReference type="GO" id="GO:0005886">
    <property type="term" value="C:plasma membrane"/>
    <property type="evidence" value="ECO:0007669"/>
    <property type="project" value="TreeGrafter"/>
</dbReference>
<dbReference type="PANTHER" id="PTHR12736:SF7">
    <property type="entry name" value="LANC-LIKE PROTEIN 3"/>
    <property type="match status" value="1"/>
</dbReference>
<feature type="binding site" evidence="3">
    <location>
        <position position="331"/>
    </location>
    <ligand>
        <name>Zn(2+)</name>
        <dbReference type="ChEBI" id="CHEBI:29105"/>
    </ligand>
</feature>
<dbReference type="CDD" id="cd04794">
    <property type="entry name" value="euk_LANCL"/>
    <property type="match status" value="1"/>
</dbReference>
<dbReference type="InterPro" id="IPR020464">
    <property type="entry name" value="LanC-like_prot_euk"/>
</dbReference>
<dbReference type="Pfam" id="PF05147">
    <property type="entry name" value="LANC_like"/>
    <property type="match status" value="1"/>
</dbReference>
<dbReference type="SMART" id="SM01260">
    <property type="entry name" value="LANC_like"/>
    <property type="match status" value="1"/>
</dbReference>
<dbReference type="InterPro" id="IPR012341">
    <property type="entry name" value="6hp_glycosidase-like_sf"/>
</dbReference>
<evidence type="ECO:0000256" key="4">
    <source>
        <dbReference type="SAM" id="Phobius"/>
    </source>
</evidence>
<sequence>MATKLRYFPNPKPDYDPQFGSPNIPERQIKTLVGSLVVEIEKNFAPTEKNAANGIYLGSAGIAYMYYHLSKTPSFSSNKQLNLDKALQYILPAINVSKSAKTRKEASSLILGTAGVYAVAAALYHATGNKNLSKSYREFYYQAAKQCGDQKFLSFGSDELFVGRAGYIMGALWLAKETNTALQKAELYNLCKVMLKSGRDYAASHQSQCPLMYSYYQVEYLGAAHGLCSILQSVLSVPGYLQENPRDLADVKRSIDYVLGLQTSEGNFPAATDEIGSELKLVHWCHGAGGVFYLMAKAYLVFKEDKYLQSCRLMAELIWQKGLLKKGPGLCHGVAGNGYVFLVMYRLTSEAGYLHRAVCFYEFLESESFQAQAKTPDCPYSLYEGTAGTVCYLADLTWPEFAAFPFSDIFVTET</sequence>
<dbReference type="AlphaFoldDB" id="A0A9N9MMN4"/>
<evidence type="ECO:0000313" key="5">
    <source>
        <dbReference type="EMBL" id="CAG9763400.1"/>
    </source>
</evidence>
<dbReference type="GO" id="GO:0046872">
    <property type="term" value="F:metal ion binding"/>
    <property type="evidence" value="ECO:0007669"/>
    <property type="project" value="UniProtKB-KW"/>
</dbReference>
<dbReference type="GO" id="GO:0005975">
    <property type="term" value="P:carbohydrate metabolic process"/>
    <property type="evidence" value="ECO:0007669"/>
    <property type="project" value="InterPro"/>
</dbReference>
<keyword evidence="3" id="KW-0862">Zinc</keyword>
<protein>
    <recommendedName>
        <fullName evidence="2">LanC-like protein 3 homolog</fullName>
    </recommendedName>
</protein>
<evidence type="ECO:0000313" key="6">
    <source>
        <dbReference type="Proteomes" id="UP001152799"/>
    </source>
</evidence>
<organism evidence="5 6">
    <name type="scientific">Ceutorhynchus assimilis</name>
    <name type="common">cabbage seed weevil</name>
    <dbReference type="NCBI Taxonomy" id="467358"/>
    <lineage>
        <taxon>Eukaryota</taxon>
        <taxon>Metazoa</taxon>
        <taxon>Ecdysozoa</taxon>
        <taxon>Arthropoda</taxon>
        <taxon>Hexapoda</taxon>
        <taxon>Insecta</taxon>
        <taxon>Pterygota</taxon>
        <taxon>Neoptera</taxon>
        <taxon>Endopterygota</taxon>
        <taxon>Coleoptera</taxon>
        <taxon>Polyphaga</taxon>
        <taxon>Cucujiformia</taxon>
        <taxon>Curculionidae</taxon>
        <taxon>Ceutorhynchinae</taxon>
        <taxon>Ceutorhynchus</taxon>
    </lineage>
</organism>
<evidence type="ECO:0000256" key="1">
    <source>
        <dbReference type="ARBA" id="ARBA00007179"/>
    </source>
</evidence>
<dbReference type="GO" id="GO:0031179">
    <property type="term" value="P:peptide modification"/>
    <property type="evidence" value="ECO:0007669"/>
    <property type="project" value="InterPro"/>
</dbReference>
<reference evidence="5" key="1">
    <citation type="submission" date="2022-01" db="EMBL/GenBank/DDBJ databases">
        <authorList>
            <person name="King R."/>
        </authorList>
    </citation>
    <scope>NUCLEOTIDE SEQUENCE</scope>
</reference>
<dbReference type="PRINTS" id="PR01951">
    <property type="entry name" value="LANCEUKARYTE"/>
</dbReference>
<dbReference type="FunFam" id="1.50.10.10:FF:000012">
    <property type="entry name" value="LanC-like protein 3"/>
    <property type="match status" value="1"/>
</dbReference>
<gene>
    <name evidence="5" type="ORF">CEUTPL_LOCUS4066</name>
</gene>
<dbReference type="Proteomes" id="UP001152799">
    <property type="component" value="Chromosome 13"/>
</dbReference>
<keyword evidence="4" id="KW-0472">Membrane</keyword>
<dbReference type="EMBL" id="OU892289">
    <property type="protein sequence ID" value="CAG9763400.1"/>
    <property type="molecule type" value="Genomic_DNA"/>
</dbReference>
<feature type="transmembrane region" description="Helical" evidence="4">
    <location>
        <begin position="108"/>
        <end position="127"/>
    </location>
</feature>
<feature type="binding site" evidence="3">
    <location>
        <position position="285"/>
    </location>
    <ligand>
        <name>Zn(2+)</name>
        <dbReference type="ChEBI" id="CHEBI:29105"/>
    </ligand>
</feature>
<dbReference type="PANTHER" id="PTHR12736">
    <property type="entry name" value="LANC-LIKE PROTEIN"/>
    <property type="match status" value="1"/>
</dbReference>
<feature type="binding site" evidence="3">
    <location>
        <position position="332"/>
    </location>
    <ligand>
        <name>Zn(2+)</name>
        <dbReference type="ChEBI" id="CHEBI:29105"/>
    </ligand>
</feature>
<keyword evidence="4" id="KW-0812">Transmembrane</keyword>
<comment type="similarity">
    <text evidence="1">Belongs to the LanC-like protein family.</text>
</comment>
<name>A0A9N9MMN4_9CUCU</name>
<keyword evidence="4" id="KW-1133">Transmembrane helix</keyword>
<keyword evidence="6" id="KW-1185">Reference proteome</keyword>
<dbReference type="SUPFAM" id="SSF158745">
    <property type="entry name" value="LanC-like"/>
    <property type="match status" value="1"/>
</dbReference>
<dbReference type="Gene3D" id="1.50.10.10">
    <property type="match status" value="1"/>
</dbReference>
<accession>A0A9N9MMN4</accession>
<keyword evidence="3" id="KW-0479">Metal-binding</keyword>
<evidence type="ECO:0000256" key="3">
    <source>
        <dbReference type="PIRSR" id="PIRSR607822-1"/>
    </source>
</evidence>
<dbReference type="PRINTS" id="PR01950">
    <property type="entry name" value="LANCSUPER"/>
</dbReference>
<proteinExistence type="inferred from homology"/>
<evidence type="ECO:0000256" key="2">
    <source>
        <dbReference type="ARBA" id="ARBA00069999"/>
    </source>
</evidence>